<dbReference type="AlphaFoldDB" id="A0A7Y4ILT6"/>
<dbReference type="Proteomes" id="UP000533080">
    <property type="component" value="Unassembled WGS sequence"/>
</dbReference>
<dbReference type="EMBL" id="JABFNT010000094">
    <property type="protein sequence ID" value="NOJ81617.1"/>
    <property type="molecule type" value="Genomic_DNA"/>
</dbReference>
<dbReference type="InterPro" id="IPR002933">
    <property type="entry name" value="Peptidase_M20"/>
</dbReference>
<dbReference type="Gene3D" id="3.30.70.360">
    <property type="match status" value="1"/>
</dbReference>
<dbReference type="Gene3D" id="3.40.630.10">
    <property type="entry name" value="Zn peptidases"/>
    <property type="match status" value="1"/>
</dbReference>
<name>A0A7Y4ILT6_MYXXA</name>
<dbReference type="InterPro" id="IPR036264">
    <property type="entry name" value="Bact_exopeptidase_dim_dom"/>
</dbReference>
<dbReference type="InterPro" id="IPR051458">
    <property type="entry name" value="Cyt/Met_Dipeptidase"/>
</dbReference>
<dbReference type="GO" id="GO:0008233">
    <property type="term" value="F:peptidase activity"/>
    <property type="evidence" value="ECO:0007669"/>
    <property type="project" value="UniProtKB-KW"/>
</dbReference>
<dbReference type="GO" id="GO:0006508">
    <property type="term" value="P:proteolysis"/>
    <property type="evidence" value="ECO:0007669"/>
    <property type="project" value="UniProtKB-KW"/>
</dbReference>
<dbReference type="PANTHER" id="PTHR43270">
    <property type="entry name" value="BETA-ALA-HIS DIPEPTIDASE"/>
    <property type="match status" value="1"/>
</dbReference>
<evidence type="ECO:0000259" key="4">
    <source>
        <dbReference type="Pfam" id="PF07687"/>
    </source>
</evidence>
<comment type="caution">
    <text evidence="5">The sequence shown here is derived from an EMBL/GenBank/DDBJ whole genome shotgun (WGS) entry which is preliminary data.</text>
</comment>
<evidence type="ECO:0000256" key="2">
    <source>
        <dbReference type="ARBA" id="ARBA00022723"/>
    </source>
</evidence>
<organism evidence="5 6">
    <name type="scientific">Myxococcus xanthus</name>
    <dbReference type="NCBI Taxonomy" id="34"/>
    <lineage>
        <taxon>Bacteria</taxon>
        <taxon>Pseudomonadati</taxon>
        <taxon>Myxococcota</taxon>
        <taxon>Myxococcia</taxon>
        <taxon>Myxococcales</taxon>
        <taxon>Cystobacterineae</taxon>
        <taxon>Myxococcaceae</taxon>
        <taxon>Myxococcus</taxon>
    </lineage>
</organism>
<evidence type="ECO:0000256" key="3">
    <source>
        <dbReference type="ARBA" id="ARBA00022801"/>
    </source>
</evidence>
<dbReference type="SUPFAM" id="SSF55031">
    <property type="entry name" value="Bacterial exopeptidase dimerisation domain"/>
    <property type="match status" value="1"/>
</dbReference>
<dbReference type="NCBIfam" id="NF005914">
    <property type="entry name" value="PRK07907.1"/>
    <property type="match status" value="1"/>
</dbReference>
<dbReference type="InterPro" id="IPR011650">
    <property type="entry name" value="Peptidase_M20_dimer"/>
</dbReference>
<dbReference type="SUPFAM" id="SSF53187">
    <property type="entry name" value="Zn-dependent exopeptidases"/>
    <property type="match status" value="1"/>
</dbReference>
<keyword evidence="3 5" id="KW-0378">Hydrolase</keyword>
<evidence type="ECO:0000256" key="1">
    <source>
        <dbReference type="ARBA" id="ARBA00022670"/>
    </source>
</evidence>
<evidence type="ECO:0000313" key="5">
    <source>
        <dbReference type="EMBL" id="NOJ81617.1"/>
    </source>
</evidence>
<gene>
    <name evidence="5" type="ORF">HNV28_25335</name>
</gene>
<accession>A0A7Y4ILT6</accession>
<dbReference type="Pfam" id="PF07687">
    <property type="entry name" value="M20_dimer"/>
    <property type="match status" value="1"/>
</dbReference>
<feature type="domain" description="Peptidase M20 dimerisation" evidence="4">
    <location>
        <begin position="199"/>
        <end position="358"/>
    </location>
</feature>
<dbReference type="GO" id="GO:0046872">
    <property type="term" value="F:metal ion binding"/>
    <property type="evidence" value="ECO:0007669"/>
    <property type="project" value="UniProtKB-KW"/>
</dbReference>
<keyword evidence="2" id="KW-0479">Metal-binding</keyword>
<reference evidence="5 6" key="1">
    <citation type="submission" date="2020-05" db="EMBL/GenBank/DDBJ databases">
        <authorList>
            <person name="Whitworth D."/>
        </authorList>
    </citation>
    <scope>NUCLEOTIDE SEQUENCE [LARGE SCALE GENOMIC DNA]</scope>
    <source>
        <strain evidence="5 6">AM005</strain>
    </source>
</reference>
<protein>
    <submittedName>
        <fullName evidence="5">M20/M25/M40 family metallo-hydrolase</fullName>
    </submittedName>
</protein>
<dbReference type="Pfam" id="PF01546">
    <property type="entry name" value="Peptidase_M20"/>
    <property type="match status" value="1"/>
</dbReference>
<keyword evidence="1" id="KW-0645">Protease</keyword>
<dbReference type="PANTHER" id="PTHR43270:SF12">
    <property type="entry name" value="SUCCINYL-DIAMINOPIMELATE DESUCCINYLASE"/>
    <property type="match status" value="1"/>
</dbReference>
<proteinExistence type="predicted"/>
<evidence type="ECO:0000313" key="6">
    <source>
        <dbReference type="Proteomes" id="UP000533080"/>
    </source>
</evidence>
<sequence>MRMSTDNALSHFESKKQTYLEDLKSLVRIPSVSFPGFDATQVRRSAEATARLLKDRGFENVQLLEIEGTHPYVYGEVLKAPGKPTLLLYAHHDVQPAGDEAAWKSPPFEPVERDGRLYGRGSADDKAGIVVHTSAVESWLKGAGALPLNVKVIIEGEEEIGSNFLGAFLQTHAALLKADAIVLTDTSNFDTGLPSITTALRGLVTVDVEVRALRQAVHSGMWGGPVPDPVMALCRMLATLTHADGSIAIEGIRERVKPLTDAERQSIQSLPGDEAHFRAQSGLLPGAQVLGGGAHPWEMNWRQPSIAINAIQASSRKDARNIICDSAWARVGIRIVPDLEARDVEQRLKEHLRKVCPWGLEVHFDTEGASGWWYTDPSHPAFQAAFRALEKGYGTKAVAIGCGASIPFVEPFAKELGGVPALLIGVEDPYTYAHSENESLHLGDWEKSIRSAIHLYAELAEALSARKA</sequence>